<evidence type="ECO:0000259" key="17">
    <source>
        <dbReference type="PROSITE" id="PS50026"/>
    </source>
</evidence>
<keyword evidence="3" id="KW-0272">Extracellular matrix</keyword>
<feature type="domain" description="EGF-like" evidence="17">
    <location>
        <begin position="898"/>
        <end position="936"/>
    </location>
</feature>
<evidence type="ECO:0000256" key="5">
    <source>
        <dbReference type="ARBA" id="ARBA00022729"/>
    </source>
</evidence>
<feature type="signal peptide" evidence="16">
    <location>
        <begin position="1"/>
        <end position="27"/>
    </location>
</feature>
<feature type="repeat" description="LDL-receptor class B" evidence="13">
    <location>
        <begin position="1156"/>
        <end position="1198"/>
    </location>
</feature>
<dbReference type="GeneTree" id="ENSGT00940000157901"/>
<feature type="disulfide bond" evidence="14">
    <location>
        <begin position="1012"/>
        <end position="1019"/>
    </location>
</feature>
<dbReference type="FunFam" id="2.10.25.10:FF:000270">
    <property type="entry name" value="Nidogen 1"/>
    <property type="match status" value="1"/>
</dbReference>
<dbReference type="FunFam" id="2.10.25.10:FF:000281">
    <property type="entry name" value="Nidogen 1"/>
    <property type="match status" value="1"/>
</dbReference>
<evidence type="ECO:0000256" key="6">
    <source>
        <dbReference type="ARBA" id="ARBA00022737"/>
    </source>
</evidence>
<dbReference type="PROSITE" id="PS00484">
    <property type="entry name" value="THYROGLOBULIN_1_1"/>
    <property type="match status" value="1"/>
</dbReference>
<keyword evidence="10 14" id="KW-1015">Disulfide bond</keyword>
<keyword evidence="11" id="KW-0325">Glycoprotein</keyword>
<feature type="domain" description="EGF-like" evidence="17">
    <location>
        <begin position="765"/>
        <end position="806"/>
    </location>
</feature>
<dbReference type="CDD" id="cd00191">
    <property type="entry name" value="TY"/>
    <property type="match status" value="1"/>
</dbReference>
<dbReference type="GO" id="GO:0017147">
    <property type="term" value="F:Wnt-protein binding"/>
    <property type="evidence" value="ECO:0007669"/>
    <property type="project" value="TreeGrafter"/>
</dbReference>
<reference evidence="21" key="2">
    <citation type="submission" date="2025-09" db="UniProtKB">
        <authorList>
            <consortium name="Ensembl"/>
        </authorList>
    </citation>
    <scope>IDENTIFICATION</scope>
</reference>
<evidence type="ECO:0000256" key="10">
    <source>
        <dbReference type="ARBA" id="ARBA00023157"/>
    </source>
</evidence>
<comment type="caution">
    <text evidence="12">Lacks conserved residue(s) required for the propagation of feature annotation.</text>
</comment>
<feature type="domain" description="EGF-like" evidence="17">
    <location>
        <begin position="854"/>
        <end position="897"/>
    </location>
</feature>
<dbReference type="InterPro" id="IPR003886">
    <property type="entry name" value="NIDO_dom"/>
</dbReference>
<dbReference type="InterPro" id="IPR006605">
    <property type="entry name" value="G2_nidogen/fibulin_G2F"/>
</dbReference>
<evidence type="ECO:0000256" key="2">
    <source>
        <dbReference type="ARBA" id="ARBA00022525"/>
    </source>
</evidence>
<dbReference type="InterPro" id="IPR011042">
    <property type="entry name" value="6-blade_b-propeller_TolB-like"/>
</dbReference>
<feature type="domain" description="Nidogen G2 beta-barrel" evidence="18">
    <location>
        <begin position="538"/>
        <end position="768"/>
    </location>
</feature>
<dbReference type="GO" id="GO:0005886">
    <property type="term" value="C:plasma membrane"/>
    <property type="evidence" value="ECO:0007669"/>
    <property type="project" value="TreeGrafter"/>
</dbReference>
<dbReference type="Proteomes" id="UP000694380">
    <property type="component" value="Unplaced"/>
</dbReference>
<keyword evidence="9" id="KW-0130">Cell adhesion</keyword>
<dbReference type="FunFam" id="2.120.10.30:FF:000030">
    <property type="entry name" value="Nidogen 1"/>
    <property type="match status" value="1"/>
</dbReference>
<evidence type="ECO:0000259" key="19">
    <source>
        <dbReference type="PROSITE" id="PS51162"/>
    </source>
</evidence>
<dbReference type="InterPro" id="IPR000716">
    <property type="entry name" value="Thyroglobulin_1"/>
</dbReference>
<proteinExistence type="predicted"/>
<evidence type="ECO:0000256" key="15">
    <source>
        <dbReference type="SAM" id="MobiDB-lite"/>
    </source>
</evidence>
<dbReference type="PROSITE" id="PS50993">
    <property type="entry name" value="NIDOGEN_G2"/>
    <property type="match status" value="1"/>
</dbReference>
<dbReference type="PANTHER" id="PTHR46513">
    <property type="entry name" value="VITELLOGENIN RECEPTOR-LIKE PROTEIN-RELATED-RELATED"/>
    <property type="match status" value="1"/>
</dbReference>
<dbReference type="InterPro" id="IPR050778">
    <property type="entry name" value="Cueball_EGF_LRP_Nidogen"/>
</dbReference>
<dbReference type="Pfam" id="PF06119">
    <property type="entry name" value="NIDO"/>
    <property type="match status" value="1"/>
</dbReference>
<keyword evidence="4 12" id="KW-0245">EGF-like domain</keyword>
<dbReference type="SMART" id="SM00135">
    <property type="entry name" value="LY"/>
    <property type="match status" value="4"/>
</dbReference>
<keyword evidence="8" id="KW-0084">Basement membrane</keyword>
<dbReference type="GO" id="GO:0007160">
    <property type="term" value="P:cell-matrix adhesion"/>
    <property type="evidence" value="ECO:0007669"/>
    <property type="project" value="InterPro"/>
</dbReference>
<evidence type="ECO:0000256" key="16">
    <source>
        <dbReference type="SAM" id="SignalP"/>
    </source>
</evidence>
<dbReference type="SMART" id="SM00181">
    <property type="entry name" value="EGF"/>
    <property type="match status" value="5"/>
</dbReference>
<dbReference type="PROSITE" id="PS51220">
    <property type="entry name" value="NIDO"/>
    <property type="match status" value="1"/>
</dbReference>
<evidence type="ECO:0000256" key="11">
    <source>
        <dbReference type="ARBA" id="ARBA00023180"/>
    </source>
</evidence>
<dbReference type="Gene3D" id="2.40.155.10">
    <property type="entry name" value="Green fluorescent protein"/>
    <property type="match status" value="1"/>
</dbReference>
<feature type="region of interest" description="Disordered" evidence="15">
    <location>
        <begin position="950"/>
        <end position="976"/>
    </location>
</feature>
<evidence type="ECO:0000259" key="18">
    <source>
        <dbReference type="PROSITE" id="PS50993"/>
    </source>
</evidence>
<dbReference type="GO" id="GO:0042813">
    <property type="term" value="F:Wnt receptor activity"/>
    <property type="evidence" value="ECO:0007669"/>
    <property type="project" value="TreeGrafter"/>
</dbReference>
<dbReference type="InterPro" id="IPR000152">
    <property type="entry name" value="EGF-type_Asp/Asn_hydroxyl_site"/>
</dbReference>
<dbReference type="Gene3D" id="2.10.25.10">
    <property type="entry name" value="Laminin"/>
    <property type="match status" value="4"/>
</dbReference>
<dbReference type="GO" id="GO:0005604">
    <property type="term" value="C:basement membrane"/>
    <property type="evidence" value="ECO:0007669"/>
    <property type="project" value="UniProtKB-SubCell"/>
</dbReference>
<dbReference type="Pfam" id="PF07645">
    <property type="entry name" value="EGF_CA"/>
    <property type="match status" value="2"/>
</dbReference>
<gene>
    <name evidence="21" type="primary">NID2</name>
</gene>
<dbReference type="FunFam" id="2.10.25.10:FF:000139">
    <property type="entry name" value="Fibulin-1"/>
    <property type="match status" value="1"/>
</dbReference>
<evidence type="ECO:0000256" key="13">
    <source>
        <dbReference type="PROSITE-ProRule" id="PRU00461"/>
    </source>
</evidence>
<dbReference type="Pfam" id="PF07474">
    <property type="entry name" value="G2F"/>
    <property type="match status" value="1"/>
</dbReference>
<dbReference type="Ensembl" id="ENSCPBT00000035855.1">
    <property type="protein sequence ID" value="ENSCPBP00000030462.1"/>
    <property type="gene ID" value="ENSCPBG00000021197.1"/>
</dbReference>
<dbReference type="InterPro" id="IPR001881">
    <property type="entry name" value="EGF-like_Ca-bd_dom"/>
</dbReference>
<reference evidence="21" key="1">
    <citation type="submission" date="2025-08" db="UniProtKB">
        <authorList>
            <consortium name="Ensembl"/>
        </authorList>
    </citation>
    <scope>IDENTIFICATION</scope>
</reference>
<evidence type="ECO:0000256" key="4">
    <source>
        <dbReference type="ARBA" id="ARBA00022536"/>
    </source>
</evidence>
<dbReference type="Gene3D" id="2.120.10.30">
    <property type="entry name" value="TolB, C-terminal domain"/>
    <property type="match status" value="1"/>
</dbReference>
<dbReference type="CDD" id="cd00054">
    <property type="entry name" value="EGF_CA"/>
    <property type="match status" value="2"/>
</dbReference>
<dbReference type="PROSITE" id="PS01187">
    <property type="entry name" value="EGF_CA"/>
    <property type="match status" value="2"/>
</dbReference>
<feature type="domain" description="Thyroglobulin type-1" evidence="19">
    <location>
        <begin position="974"/>
        <end position="1042"/>
    </location>
</feature>
<dbReference type="InterPro" id="IPR000742">
    <property type="entry name" value="EGF"/>
</dbReference>
<dbReference type="SUPFAM" id="SSF54511">
    <property type="entry name" value="GFP-like"/>
    <property type="match status" value="1"/>
</dbReference>
<dbReference type="GO" id="GO:0060070">
    <property type="term" value="P:canonical Wnt signaling pathway"/>
    <property type="evidence" value="ECO:0007669"/>
    <property type="project" value="TreeGrafter"/>
</dbReference>
<accession>A0A8C3I9G8</accession>
<dbReference type="FunFam" id="2.40.155.10:FF:000001">
    <property type="entry name" value="Nidogen 1"/>
    <property type="match status" value="1"/>
</dbReference>
<evidence type="ECO:0000256" key="14">
    <source>
        <dbReference type="PROSITE-ProRule" id="PRU00500"/>
    </source>
</evidence>
<keyword evidence="22" id="KW-1185">Reference proteome</keyword>
<evidence type="ECO:0000256" key="12">
    <source>
        <dbReference type="PROSITE-ProRule" id="PRU00076"/>
    </source>
</evidence>
<dbReference type="SMART" id="SM00179">
    <property type="entry name" value="EGF_CA"/>
    <property type="match status" value="3"/>
</dbReference>
<feature type="repeat" description="LDL-receptor class B" evidence="13">
    <location>
        <begin position="1112"/>
        <end position="1155"/>
    </location>
</feature>
<dbReference type="PROSITE" id="PS51120">
    <property type="entry name" value="LDLRB"/>
    <property type="match status" value="3"/>
</dbReference>
<dbReference type="InterPro" id="IPR000033">
    <property type="entry name" value="LDLR_classB_rpt"/>
</dbReference>
<dbReference type="PROSITE" id="PS01186">
    <property type="entry name" value="EGF_2"/>
    <property type="match status" value="4"/>
</dbReference>
<dbReference type="SMART" id="SM00539">
    <property type="entry name" value="NIDO"/>
    <property type="match status" value="1"/>
</dbReference>
<dbReference type="PANTHER" id="PTHR46513:SF15">
    <property type="entry name" value="NIDOGEN 2"/>
    <property type="match status" value="1"/>
</dbReference>
<feature type="chain" id="PRO_5034734335" evidence="16">
    <location>
        <begin position="28"/>
        <end position="1336"/>
    </location>
</feature>
<protein>
    <submittedName>
        <fullName evidence="21">Nidogen 2</fullName>
    </submittedName>
</protein>
<organism evidence="21 22">
    <name type="scientific">Chrysemys picta bellii</name>
    <name type="common">Western painted turtle</name>
    <name type="synonym">Emys bellii</name>
    <dbReference type="NCBI Taxonomy" id="8478"/>
    <lineage>
        <taxon>Eukaryota</taxon>
        <taxon>Metazoa</taxon>
        <taxon>Chordata</taxon>
        <taxon>Craniata</taxon>
        <taxon>Vertebrata</taxon>
        <taxon>Euteleostomi</taxon>
        <taxon>Archelosauria</taxon>
        <taxon>Testudinata</taxon>
        <taxon>Testudines</taxon>
        <taxon>Cryptodira</taxon>
        <taxon>Durocryptodira</taxon>
        <taxon>Testudinoidea</taxon>
        <taxon>Emydidae</taxon>
        <taxon>Chrysemys</taxon>
    </lineage>
</organism>
<dbReference type="InterPro" id="IPR009030">
    <property type="entry name" value="Growth_fac_rcpt_cys_sf"/>
</dbReference>
<keyword evidence="2" id="KW-0964">Secreted</keyword>
<dbReference type="InterPro" id="IPR009017">
    <property type="entry name" value="GFP"/>
</dbReference>
<name>A0A8C3I9G8_CHRPI</name>
<dbReference type="InterPro" id="IPR049883">
    <property type="entry name" value="NOTCH1_EGF-like"/>
</dbReference>
<sequence>MSCSSPVLMGLPALLLLRCLLLGSAAALPRRELLPYGAPRGDRLLQDGDDETSAVVPLGKPLLFYETRFSHLYVGTNGIISTQDFPRETQYVDDDFPTDFPAIAPFLSDIDTSGGRGKIYYREDQSTEVLGQAARLIRAGFPSAAATAFTPIHAFIATWENVGAYEEVSRNSEPSKKLNTFQAVLAYDDSDTYALFLYPDDGLQFFGTRPKESYNVQLELPARVGFSRGETDYLKREGPYYTVTSSEQSVKNLYQTSNSGIPGVWAFHIGSTSPLDNVMPAQVGEKPSVGHSRQPLESMLSSATLEQNVLEADYPEEDTDYAEPFYDENEEDDVEYPTELVPDVYTRLDLYSEPRRSGARLGSELESTLPYPASSRHPASPEMHGTKEGPSQAPPALEDEVESSQETGIRNPSSLETKDSLLELTTQGLPANTEQDNVQPYPDSGTVLSETDIFPVYPQGEVMHQGYPENSPPFNRGRQVVGVDEDGFTYNTASKETCEWNHHQCSQHAFCTDYATGFCCHCQSKFYGNGRHCLPEGAAHRLNGKVSGNLLVGQTPVRFSAVDLHAYIVGNDGRAYTAISHVPPPAARALMPLTPIGGLFGWLFALEKPGYENGFSVTGAKFTHSLDVTFYPGEERVHITQTADGLGPENYLSIKTHIQGQLPFIPENFTVHIAPYKELYHYSHSAVTSTAYRQYFLTFGSINQTFAYQLHQNITFHDCPPARHHRDVPAVQQLSVDRIFALYNDEERVLRYAITNQIGSREGDTANPCYDGTHACDTTARCQPGTGLDYTCECTAGYRGDGRDCVDVDECAESLSRCGHRSVCINSPGSYRCECPSGYQLAVDRPVCVPIPPPSNPCEDGSHTCASADRARCVHHGGGSFSCVCLAGYTGNGHNCSDVDECAEGRCHQAAACYNTPGSFSCRCKPGYQGDGFHCTPGKGSRAEGLMQCPTLSTPPLPEPPHRNRRSPPTQRPQTMCERWRQSLLEHYGGRPREDQYVPQCDALGNFNPLQCHGNSGYCWCVDESGREVQGTRSEPGVPPPCLPSLAPPTVQPSPRPDVTPPAAGTFLLYAQGQQIGYLPLNGTRLQKEMAKTLLSLHGSIVVGLDYDCREKMVYWTDVAGRTVNRASLEPGAEPETIINSGLMSPEGLTIDHFRRTMFWTDSGLDKIERARLDGSERRVLFDTDLVNPRAIAVDAIRGNLYWTDWNREAPKIETSTVDGANRRILVNKDIGLPNGLTFDPFSKLICWADAGTKKLECTLPDGTGRRVIQNNLNYPFSIVSYANHFYHTDWRRDGVIAVNKDNGFLTDEYLPEQRSHLYGITAVYPYCPGGKVHLV</sequence>
<feature type="domain" description="NIDO" evidence="20">
    <location>
        <begin position="105"/>
        <end position="272"/>
    </location>
</feature>
<dbReference type="SUPFAM" id="SSF57184">
    <property type="entry name" value="Growth factor receptor domain"/>
    <property type="match status" value="1"/>
</dbReference>
<evidence type="ECO:0000256" key="7">
    <source>
        <dbReference type="ARBA" id="ARBA00022837"/>
    </source>
</evidence>
<dbReference type="InterPro" id="IPR036857">
    <property type="entry name" value="Thyroglobulin_1_sf"/>
</dbReference>
<dbReference type="PROSITE" id="PS50026">
    <property type="entry name" value="EGF_3"/>
    <property type="match status" value="4"/>
</dbReference>
<evidence type="ECO:0000259" key="20">
    <source>
        <dbReference type="PROSITE" id="PS51220"/>
    </source>
</evidence>
<dbReference type="GO" id="GO:0005509">
    <property type="term" value="F:calcium ion binding"/>
    <property type="evidence" value="ECO:0007669"/>
    <property type="project" value="InterPro"/>
</dbReference>
<dbReference type="PROSITE" id="PS51162">
    <property type="entry name" value="THYROGLOBULIN_1_2"/>
    <property type="match status" value="1"/>
</dbReference>
<dbReference type="InterPro" id="IPR018097">
    <property type="entry name" value="EGF_Ca-bd_CS"/>
</dbReference>
<dbReference type="PROSITE" id="PS00010">
    <property type="entry name" value="ASX_HYDROXYL"/>
    <property type="match status" value="2"/>
</dbReference>
<keyword evidence="5 16" id="KW-0732">Signal</keyword>
<dbReference type="SMART" id="SM00682">
    <property type="entry name" value="G2F"/>
    <property type="match status" value="1"/>
</dbReference>
<feature type="repeat" description="LDL-receptor class B" evidence="13">
    <location>
        <begin position="1199"/>
        <end position="1243"/>
    </location>
</feature>
<dbReference type="CDD" id="cd00255">
    <property type="entry name" value="nidG2"/>
    <property type="match status" value="1"/>
</dbReference>
<dbReference type="SUPFAM" id="SSF63825">
    <property type="entry name" value="YWTD domain"/>
    <property type="match status" value="1"/>
</dbReference>
<comment type="subcellular location">
    <subcellularLocation>
        <location evidence="1">Secreted</location>
        <location evidence="1">Extracellular space</location>
        <location evidence="1">Extracellular matrix</location>
        <location evidence="1">Basement membrane</location>
    </subcellularLocation>
</comment>
<dbReference type="Gene3D" id="4.10.800.10">
    <property type="entry name" value="Thyroglobulin type-1"/>
    <property type="match status" value="1"/>
</dbReference>
<evidence type="ECO:0000256" key="1">
    <source>
        <dbReference type="ARBA" id="ARBA00004302"/>
    </source>
</evidence>
<evidence type="ECO:0000313" key="21">
    <source>
        <dbReference type="Ensembl" id="ENSCPBP00000030462.1"/>
    </source>
</evidence>
<feature type="domain" description="EGF-like" evidence="17">
    <location>
        <begin position="807"/>
        <end position="849"/>
    </location>
</feature>
<feature type="compositionally biased region" description="Polar residues" evidence="15">
    <location>
        <begin position="404"/>
        <end position="415"/>
    </location>
</feature>
<dbReference type="SMART" id="SM00211">
    <property type="entry name" value="TY"/>
    <property type="match status" value="1"/>
</dbReference>
<feature type="region of interest" description="Disordered" evidence="15">
    <location>
        <begin position="356"/>
        <end position="417"/>
    </location>
</feature>
<keyword evidence="7" id="KW-0106">Calcium</keyword>
<evidence type="ECO:0000256" key="8">
    <source>
        <dbReference type="ARBA" id="ARBA00022869"/>
    </source>
</evidence>
<evidence type="ECO:0000313" key="22">
    <source>
        <dbReference type="Proteomes" id="UP000694380"/>
    </source>
</evidence>
<keyword evidence="6" id="KW-0677">Repeat</keyword>
<dbReference type="Pfam" id="PF00058">
    <property type="entry name" value="Ldl_recept_b"/>
    <property type="match status" value="2"/>
</dbReference>
<evidence type="ECO:0000256" key="3">
    <source>
        <dbReference type="ARBA" id="ARBA00022530"/>
    </source>
</evidence>
<dbReference type="SUPFAM" id="SSF57610">
    <property type="entry name" value="Thyroglobulin type-1 domain"/>
    <property type="match status" value="1"/>
</dbReference>
<dbReference type="Pfam" id="PF00086">
    <property type="entry name" value="Thyroglobulin_1"/>
    <property type="match status" value="1"/>
</dbReference>
<evidence type="ECO:0000256" key="9">
    <source>
        <dbReference type="ARBA" id="ARBA00022889"/>
    </source>
</evidence>